<dbReference type="GO" id="GO:0030151">
    <property type="term" value="F:molybdenum ion binding"/>
    <property type="evidence" value="ECO:0007669"/>
    <property type="project" value="InterPro"/>
</dbReference>
<dbReference type="KEGG" id="sarm:DVA86_22990"/>
<keyword evidence="3" id="KW-1185">Reference proteome</keyword>
<dbReference type="SUPFAM" id="SSF50800">
    <property type="entry name" value="PK beta-barrel domain-like"/>
    <property type="match status" value="1"/>
</dbReference>
<dbReference type="GO" id="GO:0030170">
    <property type="term" value="F:pyridoxal phosphate binding"/>
    <property type="evidence" value="ECO:0007669"/>
    <property type="project" value="InterPro"/>
</dbReference>
<reference evidence="2 3" key="1">
    <citation type="submission" date="2018-07" db="EMBL/GenBank/DDBJ databases">
        <title>Draft genome of the type strain Streptomyces armeniacus ATCC 15676.</title>
        <authorList>
            <person name="Labana P."/>
            <person name="Gosse J.T."/>
            <person name="Boddy C.N."/>
        </authorList>
    </citation>
    <scope>NUCLEOTIDE SEQUENCE [LARGE SCALE GENOMIC DNA]</scope>
    <source>
        <strain evidence="2 3">ATCC 15676</strain>
    </source>
</reference>
<protein>
    <submittedName>
        <fullName evidence="2">MOSC domain-containing protein</fullName>
    </submittedName>
</protein>
<gene>
    <name evidence="2" type="ORF">DVA86_22990</name>
</gene>
<evidence type="ECO:0000259" key="1">
    <source>
        <dbReference type="PROSITE" id="PS51340"/>
    </source>
</evidence>
<proteinExistence type="predicted"/>
<dbReference type="InterPro" id="IPR005303">
    <property type="entry name" value="MOCOS_middle"/>
</dbReference>
<dbReference type="RefSeq" id="WP_208880999.1">
    <property type="nucleotide sequence ID" value="NZ_CP031320.1"/>
</dbReference>
<dbReference type="PANTHER" id="PTHR14237:SF19">
    <property type="entry name" value="MITOCHONDRIAL AMIDOXIME REDUCING COMPONENT 1"/>
    <property type="match status" value="1"/>
</dbReference>
<dbReference type="PANTHER" id="PTHR14237">
    <property type="entry name" value="MOLYBDOPTERIN COFACTOR SULFURASE MOSC"/>
    <property type="match status" value="1"/>
</dbReference>
<dbReference type="Pfam" id="PF03476">
    <property type="entry name" value="MOSC_N"/>
    <property type="match status" value="1"/>
</dbReference>
<dbReference type="PROSITE" id="PS51340">
    <property type="entry name" value="MOSC"/>
    <property type="match status" value="1"/>
</dbReference>
<organism evidence="2 3">
    <name type="scientific">Streptomyces armeniacus</name>
    <dbReference type="NCBI Taxonomy" id="83291"/>
    <lineage>
        <taxon>Bacteria</taxon>
        <taxon>Bacillati</taxon>
        <taxon>Actinomycetota</taxon>
        <taxon>Actinomycetes</taxon>
        <taxon>Kitasatosporales</taxon>
        <taxon>Streptomycetaceae</taxon>
        <taxon>Streptomyces</taxon>
    </lineage>
</organism>
<dbReference type="InterPro" id="IPR011037">
    <property type="entry name" value="Pyrv_Knase-like_insert_dom_sf"/>
</dbReference>
<name>A0A345XTW8_9ACTN</name>
<dbReference type="Proteomes" id="UP000254425">
    <property type="component" value="Chromosome"/>
</dbReference>
<dbReference type="AlphaFoldDB" id="A0A345XTW8"/>
<evidence type="ECO:0000313" key="2">
    <source>
        <dbReference type="EMBL" id="AXK35084.1"/>
    </source>
</evidence>
<feature type="domain" description="MOSC" evidence="1">
    <location>
        <begin position="119"/>
        <end position="269"/>
    </location>
</feature>
<sequence>MARITGLISYPIKGCAGSPAYDALVTPAGLAHDRSFLVTTEDGGFRSQRRSPRLALIRPEIEPEGGWLTLHGPGVDPLRIAVDTEAPRRDIELFGTPYQGIDQGEEVAGWLSEALGEPSRLVRVPPEHHRVTGGLTPGTSGYADSAPLHLLSLPSLEQLNARLTARGSAPLPMDRFRPNIVLDGWDGEPHAEDGVRQLRAGDAEFGYAKLAIRCAVTTVDQETGTKSGPEPLRTLADYRRAAEGGVAFGVKLAVVRPGKISVGDEMAVDAWGPSEL</sequence>
<dbReference type="GO" id="GO:0003824">
    <property type="term" value="F:catalytic activity"/>
    <property type="evidence" value="ECO:0007669"/>
    <property type="project" value="InterPro"/>
</dbReference>
<dbReference type="SUPFAM" id="SSF141673">
    <property type="entry name" value="MOSC N-terminal domain-like"/>
    <property type="match status" value="1"/>
</dbReference>
<dbReference type="EMBL" id="CP031320">
    <property type="protein sequence ID" value="AXK35084.1"/>
    <property type="molecule type" value="Genomic_DNA"/>
</dbReference>
<dbReference type="Pfam" id="PF03473">
    <property type="entry name" value="MOSC"/>
    <property type="match status" value="1"/>
</dbReference>
<accession>A0A345XTW8</accession>
<evidence type="ECO:0000313" key="3">
    <source>
        <dbReference type="Proteomes" id="UP000254425"/>
    </source>
</evidence>
<dbReference type="InterPro" id="IPR005302">
    <property type="entry name" value="MoCF_Sase_C"/>
</dbReference>